<accession>A0A7J7ILC2</accession>
<proteinExistence type="predicted"/>
<feature type="compositionally biased region" description="Polar residues" evidence="1">
    <location>
        <begin position="220"/>
        <end position="232"/>
    </location>
</feature>
<dbReference type="Proteomes" id="UP000530660">
    <property type="component" value="Unassembled WGS sequence"/>
</dbReference>
<dbReference type="AlphaFoldDB" id="A0A7J7ILC2"/>
<evidence type="ECO:0000313" key="2">
    <source>
        <dbReference type="EMBL" id="KAF6003489.1"/>
    </source>
</evidence>
<sequence length="840" mass="92537">MGAVGLHRDSEMPVRERVEENSANDAACIALIKQAISIQTQSSQQDHDDEARKSTALIQKILDFAKETFGFDLNPTGCGSSTPAERDERCTHTSLAVMLLTSAVQYVQVQGIALEDSLRSKFIDLLRQLFIAEAGRIECRFESYAAPGTSEASKGMNDTRILSTESMVTSCAPSRNDSQPDPDANTTSSRVDYQDDHGSTSAVMLMPEHRLAVSDETTQRSHTTIRGSSTSCGRRERGRTGALLATGVQGTSAASCKLEQSLRVSSHADEDAHTLLRIREAAHQSIDGMLDARALHSLQSIDECEHRPDDANLGDSIPEKPPRPSASNPRKDLYADDQTAYHRVSAGRLDHLTEQQRRQYHRFGSHLSAQRPESFPFPVEVFELSTILCQRILRDLYPMLSPVAIERLVCTSLASDFTCWPLLCQLFLLHCMLKLAPTIPEVNYFWPKDEAIRVRPTSKVEPFNRELLSYDSNDINFGSLVHDHGRRLAHLWRSMERRRTALLRHHQTISISNASETSETLAALSATLYGIGFPLAQLQCQWILESVNRRSKEPSVATKKSPRKRSSMDPENLIPVLVQVARVAVASMKSSRIASKNAKSPMKAPESPPMAVELLSSVLSLLIDFSHADARSCSLLCQAGIDGVLRALWSIDLEPAMDITDPHAVLVRPISLPFDLRVLLLVLLVNLLEQSAEARELLLLQGYESPPEAFSAVAVDTSVLTYLALVVAAQPAIEQGGSSVEPVNADKFETFQEHAIAASYAALALACAAVRERKWMERIRRSLPHLSFQTIADILDAFSGFLAHIEEAGPSISSLDAGIGDTLYHLITRLRALDETEPGS</sequence>
<dbReference type="EMBL" id="VWRR01000006">
    <property type="protein sequence ID" value="KAF6003489.1"/>
    <property type="molecule type" value="Genomic_DNA"/>
</dbReference>
<dbReference type="InterPro" id="IPR011989">
    <property type="entry name" value="ARM-like"/>
</dbReference>
<feature type="compositionally biased region" description="Polar residues" evidence="1">
    <location>
        <begin position="166"/>
        <end position="191"/>
    </location>
</feature>
<organism evidence="2 3">
    <name type="scientific">Cyanidiococcus yangmingshanensis</name>
    <dbReference type="NCBI Taxonomy" id="2690220"/>
    <lineage>
        <taxon>Eukaryota</taxon>
        <taxon>Rhodophyta</taxon>
        <taxon>Bangiophyceae</taxon>
        <taxon>Cyanidiales</taxon>
        <taxon>Cyanidiaceae</taxon>
        <taxon>Cyanidiococcus</taxon>
    </lineage>
</organism>
<gene>
    <name evidence="2" type="ORF">F1559_001183</name>
</gene>
<feature type="region of interest" description="Disordered" evidence="1">
    <location>
        <begin position="213"/>
        <end position="236"/>
    </location>
</feature>
<reference evidence="2 3" key="1">
    <citation type="journal article" date="2020" name="J. Phycol.">
        <title>Comparative genome analysis reveals Cyanidiococcus gen. nov., a new extremophilic red algal genus sister to Cyanidioschyzon (Cyanidioschyzonaceae, Rhodophyta).</title>
        <authorList>
            <person name="Liu S.-L."/>
            <person name="Chiang Y.-R."/>
            <person name="Yoon H.S."/>
            <person name="Fu H.-Y."/>
        </authorList>
    </citation>
    <scope>NUCLEOTIDE SEQUENCE [LARGE SCALE GENOMIC DNA]</scope>
    <source>
        <strain evidence="2 3">THAL066</strain>
    </source>
</reference>
<comment type="caution">
    <text evidence="2">The sequence shown here is derived from an EMBL/GenBank/DDBJ whole genome shotgun (WGS) entry which is preliminary data.</text>
</comment>
<feature type="region of interest" description="Disordered" evidence="1">
    <location>
        <begin position="305"/>
        <end position="334"/>
    </location>
</feature>
<evidence type="ECO:0000313" key="3">
    <source>
        <dbReference type="Proteomes" id="UP000530660"/>
    </source>
</evidence>
<keyword evidence="3" id="KW-1185">Reference proteome</keyword>
<name>A0A7J7ILC2_9RHOD</name>
<feature type="region of interest" description="Disordered" evidence="1">
    <location>
        <begin position="166"/>
        <end position="195"/>
    </location>
</feature>
<dbReference type="Gene3D" id="1.25.10.10">
    <property type="entry name" value="Leucine-rich Repeat Variant"/>
    <property type="match status" value="1"/>
</dbReference>
<evidence type="ECO:0000256" key="1">
    <source>
        <dbReference type="SAM" id="MobiDB-lite"/>
    </source>
</evidence>
<protein>
    <submittedName>
        <fullName evidence="2">Uncharacterized protein</fullName>
    </submittedName>
</protein>